<feature type="domain" description="C2H2-type" evidence="5">
    <location>
        <begin position="843"/>
        <end position="870"/>
    </location>
</feature>
<name>A0A9D4INV2_DREPO</name>
<feature type="domain" description="C2H2-type" evidence="5">
    <location>
        <begin position="256"/>
        <end position="278"/>
    </location>
</feature>
<dbReference type="InterPro" id="IPR017956">
    <property type="entry name" value="AT_hook_DNA-bd_motif"/>
</dbReference>
<feature type="domain" description="C2H2-type" evidence="5">
    <location>
        <begin position="785"/>
        <end position="803"/>
    </location>
</feature>
<evidence type="ECO:0000313" key="8">
    <source>
        <dbReference type="Proteomes" id="UP000828390"/>
    </source>
</evidence>
<dbReference type="PROSITE" id="PS00028">
    <property type="entry name" value="ZINC_FINGER_C2H2_1"/>
    <property type="match status" value="6"/>
</dbReference>
<dbReference type="Proteomes" id="UP000828390">
    <property type="component" value="Unassembled WGS sequence"/>
</dbReference>
<keyword evidence="2" id="KW-0804">Transcription</keyword>
<sequence length="982" mass="110236">MQLQFINGTSDWCLPEGMDLELLLSCDICGDGHSTELCPELGLDHMAFQMHQLSTRARLTLPHNLEIVDSKDGQVTVVAKEHIARKTQMGPYEAKRTTHIFDDAGYFTLKVLASDGTNVCLDTTDENECNWLCLVQAATCLQQQNCIAYQLGPNIFYNTIRDIQPREELRVWYATNFARKLGKPTEPDNISRVLLGHRIEPLHHDMVVEETFLSPEDVFEDESAVEDPNSTEPPIAKDVGGSAAQSLPKGKIIKGVYCPRCGHTFATQAEMVQHLRVHVKAAISASNVNKRPPGRPRKHPLKESTPHSGVKKRGRGRPSVKGVVLYSKTISNKRERNSENGSSDEDDLDPDDDPDHEFSPQESCTVTPVRSNPRRSTRGKRSKLDSDYVYTLNTKEEKEDDLEGLDDEGDANEKDETAIHNKTSAVKTGAKRGRGRPRKVRADDQMVSEYTNEATVTDNATDGVEQENADSLNEVSHTYKNGVVGDRTLIVVNLEESKKSFGGNSEVFSIVVENGKHSYDASYGGGNVLEATKHENDHIAVGIKQTSVNIKDELDKNGLESFDTADDINNELSTGEVHKDTFKGQTADLADENTETPHNSVYKIEINIENSDNPTSSDQIEKSTGESNQNNITMMDDTQHLPSDNQPTLQSVDENYPTHKDSEDTGPESTDTQVEAIKEPEVTTADSESLVNMFEETGDNLFMCVLCDESFPTDASVNEHIMRHNEGDRGACKYCGTELSALRDVLEHRKDCKVLVVKFECDICQQAFKSAHYLYRHMVMHTDTFICRKCRKTFSRKDSLQKHVLKCCPAFAKDYKIHYCEVCHRVFSTAPGLSRHSEKCKSVGCSTCSKIFVTKDDLNIHKCHHTANKDESARYSCGQCSKCFQSMYYLQQHRLIHKNMHSCDKCGRNLANKDDLETHRLLCETLESIRLFGSGRCGQCEVEFSNGKAFREHHLSHTHQYQCDKCLKRFIKIGTLTNHDCQ</sequence>
<feature type="compositionally biased region" description="Basic residues" evidence="4">
    <location>
        <begin position="309"/>
        <end position="318"/>
    </location>
</feature>
<keyword evidence="3" id="KW-0862">Zinc</keyword>
<evidence type="ECO:0000259" key="5">
    <source>
        <dbReference type="PROSITE" id="PS50157"/>
    </source>
</evidence>
<organism evidence="7 8">
    <name type="scientific">Dreissena polymorpha</name>
    <name type="common">Zebra mussel</name>
    <name type="synonym">Mytilus polymorpha</name>
    <dbReference type="NCBI Taxonomy" id="45954"/>
    <lineage>
        <taxon>Eukaryota</taxon>
        <taxon>Metazoa</taxon>
        <taxon>Spiralia</taxon>
        <taxon>Lophotrochozoa</taxon>
        <taxon>Mollusca</taxon>
        <taxon>Bivalvia</taxon>
        <taxon>Autobranchia</taxon>
        <taxon>Heteroconchia</taxon>
        <taxon>Euheterodonta</taxon>
        <taxon>Imparidentia</taxon>
        <taxon>Neoheterodontei</taxon>
        <taxon>Myida</taxon>
        <taxon>Dreissenoidea</taxon>
        <taxon>Dreissenidae</taxon>
        <taxon>Dreissena</taxon>
    </lineage>
</organism>
<feature type="domain" description="C2H2-type" evidence="5">
    <location>
        <begin position="759"/>
        <end position="782"/>
    </location>
</feature>
<dbReference type="PROSITE" id="PS50280">
    <property type="entry name" value="SET"/>
    <property type="match status" value="1"/>
</dbReference>
<dbReference type="EMBL" id="JAIWYP010000009">
    <property type="protein sequence ID" value="KAH3778368.1"/>
    <property type="molecule type" value="Genomic_DNA"/>
</dbReference>
<feature type="compositionally biased region" description="Polar residues" evidence="4">
    <location>
        <begin position="360"/>
        <end position="370"/>
    </location>
</feature>
<keyword evidence="3" id="KW-0479">Metal-binding</keyword>
<evidence type="ECO:0000313" key="7">
    <source>
        <dbReference type="EMBL" id="KAH3778368.1"/>
    </source>
</evidence>
<dbReference type="GO" id="GO:0003677">
    <property type="term" value="F:DNA binding"/>
    <property type="evidence" value="ECO:0007669"/>
    <property type="project" value="InterPro"/>
</dbReference>
<dbReference type="PROSITE" id="PS50157">
    <property type="entry name" value="ZINC_FINGER_C2H2_2"/>
    <property type="match status" value="6"/>
</dbReference>
<dbReference type="SUPFAM" id="SSF82199">
    <property type="entry name" value="SET domain"/>
    <property type="match status" value="1"/>
</dbReference>
<feature type="compositionally biased region" description="Acidic residues" evidence="4">
    <location>
        <begin position="342"/>
        <end position="355"/>
    </location>
</feature>
<dbReference type="InterPro" id="IPR036236">
    <property type="entry name" value="Znf_C2H2_sf"/>
</dbReference>
<evidence type="ECO:0000256" key="2">
    <source>
        <dbReference type="ARBA" id="ARBA00023163"/>
    </source>
</evidence>
<feature type="non-terminal residue" evidence="7">
    <location>
        <position position="982"/>
    </location>
</feature>
<dbReference type="PANTHER" id="PTHR16515">
    <property type="entry name" value="PR DOMAIN ZINC FINGER PROTEIN"/>
    <property type="match status" value="1"/>
</dbReference>
<dbReference type="InterPro" id="IPR046341">
    <property type="entry name" value="SET_dom_sf"/>
</dbReference>
<dbReference type="SMART" id="SM00355">
    <property type="entry name" value="ZnF_C2H2"/>
    <property type="match status" value="9"/>
</dbReference>
<gene>
    <name evidence="7" type="ORF">DPMN_179823</name>
</gene>
<dbReference type="Gene3D" id="2.170.270.10">
    <property type="entry name" value="SET domain"/>
    <property type="match status" value="1"/>
</dbReference>
<keyword evidence="1" id="KW-0805">Transcription regulation</keyword>
<dbReference type="SUPFAM" id="SSF57667">
    <property type="entry name" value="beta-beta-alpha zinc fingers"/>
    <property type="match status" value="4"/>
</dbReference>
<dbReference type="GO" id="GO:0005634">
    <property type="term" value="C:nucleus"/>
    <property type="evidence" value="ECO:0007669"/>
    <property type="project" value="UniProtKB-SubCell"/>
</dbReference>
<evidence type="ECO:0000259" key="6">
    <source>
        <dbReference type="PROSITE" id="PS50280"/>
    </source>
</evidence>
<feature type="compositionally biased region" description="Polar residues" evidence="4">
    <location>
        <begin position="640"/>
        <end position="653"/>
    </location>
</feature>
<feature type="region of interest" description="Disordered" evidence="4">
    <location>
        <begin position="283"/>
        <end position="443"/>
    </location>
</feature>
<evidence type="ECO:0000256" key="4">
    <source>
        <dbReference type="SAM" id="MobiDB-lite"/>
    </source>
</evidence>
<feature type="region of interest" description="Disordered" evidence="4">
    <location>
        <begin position="222"/>
        <end position="244"/>
    </location>
</feature>
<feature type="compositionally biased region" description="Basic residues" evidence="4">
    <location>
        <begin position="429"/>
        <end position="439"/>
    </location>
</feature>
<proteinExistence type="predicted"/>
<protein>
    <submittedName>
        <fullName evidence="7">Uncharacterized protein</fullName>
    </submittedName>
</protein>
<dbReference type="Gene3D" id="3.30.160.60">
    <property type="entry name" value="Classic Zinc Finger"/>
    <property type="match status" value="3"/>
</dbReference>
<feature type="domain" description="C2H2-type" evidence="5">
    <location>
        <begin position="875"/>
        <end position="902"/>
    </location>
</feature>
<accession>A0A9D4INV2</accession>
<dbReference type="Pfam" id="PF00096">
    <property type="entry name" value="zf-C2H2"/>
    <property type="match status" value="3"/>
</dbReference>
<comment type="caution">
    <text evidence="7">The sequence shown here is derived from an EMBL/GenBank/DDBJ whole genome shotgun (WGS) entry which is preliminary data.</text>
</comment>
<dbReference type="GO" id="GO:0008270">
    <property type="term" value="F:zinc ion binding"/>
    <property type="evidence" value="ECO:0007669"/>
    <property type="project" value="UniProtKB-KW"/>
</dbReference>
<evidence type="ECO:0000256" key="1">
    <source>
        <dbReference type="ARBA" id="ARBA00023015"/>
    </source>
</evidence>
<keyword evidence="8" id="KW-1185">Reference proteome</keyword>
<reference evidence="7" key="2">
    <citation type="submission" date="2020-11" db="EMBL/GenBank/DDBJ databases">
        <authorList>
            <person name="McCartney M.A."/>
            <person name="Auch B."/>
            <person name="Kono T."/>
            <person name="Mallez S."/>
            <person name="Becker A."/>
            <person name="Gohl D.M."/>
            <person name="Silverstein K.A.T."/>
            <person name="Koren S."/>
            <person name="Bechman K.B."/>
            <person name="Herman A."/>
            <person name="Abrahante J.E."/>
            <person name="Garbe J."/>
        </authorList>
    </citation>
    <scope>NUCLEOTIDE SEQUENCE</scope>
    <source>
        <strain evidence="7">Duluth1</strain>
        <tissue evidence="7">Whole animal</tissue>
    </source>
</reference>
<dbReference type="PRINTS" id="PR00929">
    <property type="entry name" value="ATHOOK"/>
</dbReference>
<dbReference type="GO" id="GO:0010468">
    <property type="term" value="P:regulation of gene expression"/>
    <property type="evidence" value="ECO:0007669"/>
    <property type="project" value="TreeGrafter"/>
</dbReference>
<evidence type="ECO:0000256" key="3">
    <source>
        <dbReference type="PROSITE-ProRule" id="PRU00042"/>
    </source>
</evidence>
<feature type="domain" description="SET" evidence="6">
    <location>
        <begin position="63"/>
        <end position="174"/>
    </location>
</feature>
<dbReference type="InterPro" id="IPR001214">
    <property type="entry name" value="SET_dom"/>
</dbReference>
<dbReference type="Pfam" id="PF21549">
    <property type="entry name" value="PRDM2_PR"/>
    <property type="match status" value="1"/>
</dbReference>
<dbReference type="AlphaFoldDB" id="A0A9D4INV2"/>
<feature type="compositionally biased region" description="Basic residues" evidence="4">
    <location>
        <begin position="372"/>
        <end position="381"/>
    </location>
</feature>
<dbReference type="InterPro" id="IPR013087">
    <property type="entry name" value="Znf_C2H2_type"/>
</dbReference>
<feature type="domain" description="C2H2-type" evidence="5">
    <location>
        <begin position="702"/>
        <end position="729"/>
    </location>
</feature>
<reference evidence="7" key="1">
    <citation type="journal article" date="2019" name="bioRxiv">
        <title>The Genome of the Zebra Mussel, Dreissena polymorpha: A Resource for Invasive Species Research.</title>
        <authorList>
            <person name="McCartney M.A."/>
            <person name="Auch B."/>
            <person name="Kono T."/>
            <person name="Mallez S."/>
            <person name="Zhang Y."/>
            <person name="Obille A."/>
            <person name="Becker A."/>
            <person name="Abrahante J.E."/>
            <person name="Garbe J."/>
            <person name="Badalamenti J.P."/>
            <person name="Herman A."/>
            <person name="Mangelson H."/>
            <person name="Liachko I."/>
            <person name="Sullivan S."/>
            <person name="Sone E.D."/>
            <person name="Koren S."/>
            <person name="Silverstein K.A.T."/>
            <person name="Beckman K.B."/>
            <person name="Gohl D.M."/>
        </authorList>
    </citation>
    <scope>NUCLEOTIDE SEQUENCE</scope>
    <source>
        <strain evidence="7">Duluth1</strain>
        <tissue evidence="7">Whole animal</tissue>
    </source>
</reference>
<feature type="region of interest" description="Disordered" evidence="4">
    <location>
        <begin position="610"/>
        <end position="682"/>
    </location>
</feature>
<dbReference type="PANTHER" id="PTHR16515:SF34">
    <property type="entry name" value="PR DOMAIN ZINC FINGER PROTEIN 15"/>
    <property type="match status" value="1"/>
</dbReference>
<feature type="compositionally biased region" description="Acidic residues" evidence="4">
    <location>
        <begin position="398"/>
        <end position="410"/>
    </location>
</feature>
<keyword evidence="3" id="KW-0863">Zinc-finger</keyword>
<dbReference type="SMART" id="SM00384">
    <property type="entry name" value="AT_hook"/>
    <property type="match status" value="3"/>
</dbReference>
<dbReference type="InterPro" id="IPR050331">
    <property type="entry name" value="Zinc_finger"/>
</dbReference>